<evidence type="ECO:0000256" key="2">
    <source>
        <dbReference type="SAM" id="MobiDB-lite"/>
    </source>
</evidence>
<feature type="region of interest" description="Disordered" evidence="2">
    <location>
        <begin position="670"/>
        <end position="743"/>
    </location>
</feature>
<feature type="compositionally biased region" description="Low complexity" evidence="2">
    <location>
        <begin position="430"/>
        <end position="485"/>
    </location>
</feature>
<feature type="compositionally biased region" description="Low complexity" evidence="2">
    <location>
        <begin position="720"/>
        <end position="733"/>
    </location>
</feature>
<feature type="compositionally biased region" description="Polar residues" evidence="2">
    <location>
        <begin position="246"/>
        <end position="255"/>
    </location>
</feature>
<feature type="compositionally biased region" description="Polar residues" evidence="2">
    <location>
        <begin position="684"/>
        <end position="693"/>
    </location>
</feature>
<dbReference type="PANTHER" id="PTHR24216">
    <property type="entry name" value="PAXILLIN-RELATED"/>
    <property type="match status" value="1"/>
</dbReference>
<feature type="region of interest" description="Disordered" evidence="2">
    <location>
        <begin position="368"/>
        <end position="408"/>
    </location>
</feature>
<name>A0ABQ8UAA4_9EUKA</name>
<evidence type="ECO:0000313" key="3">
    <source>
        <dbReference type="EMBL" id="KAJ4456234.1"/>
    </source>
</evidence>
<evidence type="ECO:0000313" key="4">
    <source>
        <dbReference type="Proteomes" id="UP001141327"/>
    </source>
</evidence>
<protein>
    <submittedName>
        <fullName evidence="3">Uncharacterized protein</fullName>
    </submittedName>
</protein>
<feature type="region of interest" description="Disordered" evidence="2">
    <location>
        <begin position="246"/>
        <end position="298"/>
    </location>
</feature>
<dbReference type="PANTHER" id="PTHR24216:SF65">
    <property type="entry name" value="PAXILLIN-LIKE PROTEIN 1"/>
    <property type="match status" value="1"/>
</dbReference>
<feature type="compositionally biased region" description="Low complexity" evidence="2">
    <location>
        <begin position="1070"/>
        <end position="1097"/>
    </location>
</feature>
<dbReference type="Gene3D" id="1.10.287.1490">
    <property type="match status" value="1"/>
</dbReference>
<accession>A0ABQ8UAA4</accession>
<dbReference type="EMBL" id="JAPMOS010000077">
    <property type="protein sequence ID" value="KAJ4456234.1"/>
    <property type="molecule type" value="Genomic_DNA"/>
</dbReference>
<reference evidence="3" key="1">
    <citation type="journal article" date="2022" name="bioRxiv">
        <title>Genomics of Preaxostyla Flagellates Illuminates Evolutionary Transitions and the Path Towards Mitochondrial Loss.</title>
        <authorList>
            <person name="Novak L.V.F."/>
            <person name="Treitli S.C."/>
            <person name="Pyrih J."/>
            <person name="Halakuc P."/>
            <person name="Pipaliya S.V."/>
            <person name="Vacek V."/>
            <person name="Brzon O."/>
            <person name="Soukal P."/>
            <person name="Eme L."/>
            <person name="Dacks J.B."/>
            <person name="Karnkowska A."/>
            <person name="Elias M."/>
            <person name="Hampl V."/>
        </authorList>
    </citation>
    <scope>NUCLEOTIDE SEQUENCE</scope>
    <source>
        <strain evidence="3">RCP-MX</strain>
    </source>
</reference>
<feature type="coiled-coil region" evidence="1">
    <location>
        <begin position="34"/>
        <end position="124"/>
    </location>
</feature>
<sequence>MTDRLAQQVSQALDIQMTRIAHAHAFMLSLGTQLVELRSENDTLRAQIAQTQSQEGSYDQAMQEIDSLHGQVLELNELATDKNREVTSLRATVTEQEAAILALRQQLEAAHQELGERRADLTKAQLSATQLHRDLRTSLEEVNARTQETVALHEERAQLVAQVAQLQSEMHRQTAQSGQRTFDEVCRYAFSLEQLIGRLSAAHQTAAQRRRAGVQAVGRQAQDLGLRLATQLLPLLDDVEAMLTCSQQPASSTRPTPLPLPVLASPNDPLCPGPATPPRTPTLAPPPGAASPARGPHPLSVSNTVQVPRASPLPSAVSLPAGAMARLATEEEGRYRRLMVTHQVGLTEGARALVRDPDVGMVYTPPRVTAGASPVSLDPTAAGGAPGTPPRPAPSSTTSGGDGDDAAPLRSLLTETRSLVVELMDRLPERPAGPAAPAAAAATPGTPAPATTAASTPAASTTTTTTTSSSSSSALDSPLRSPSSPQHRRTGSTPSPRLVAIAHWPALSRAADQAGALVTVPLAPQPAPHPLSPAGAASPPVLPALASPRRPLAGVGAEGWEQLVAEVAREEAAEVAALREAEGAVGRIQRAVASVVRLVTPVLTLHKELGAAFVRQRDSIAALGSTCAALECKARVFEELLRAAREHSSILEVENQVALEFFRSLRKPNGTLTPTAFRPASTPAPATTRSRQPSPGGRLPSPCRPSAAPAATDRLPVPLAGHPGAGARRPAAGGADGGWKQLVGEAPAPRGVQRLSSVGAVGALLRTGEVCSPSTQEPRPPSIAEMATLVDEEVEALQDRLAPFGVTLPLERVGPCAYVLTGPASRKLHLHVMPPRPRRLLVAAGCRAAQLPIGRCCPALAGMSIAFSLHFFVPPLPDVVVFNHQRALAFAVRRKRNLAHQFRLPETRQRKTLAETPPKDDSSPFPSLHVEDALSMISQAGPSITILTPEIVERRATFSQSNPLFPVSDLKPTHLGQKPILASIGPFDEIPFPLVVTFGLPYNWPTSPATFISTNQSCPLLDRIIHQIWPLVVAQSTLDTLARVFLEKLTEHEHFTEVGEAIFLAKENGPSPAAPTEAAPAPVSLTSPPTAVTATPPVSTPNPYADIPPAYDVFAELPTLMLFLILTRVPGSDVLRSCAISLDLTSFPLEILLTSSVEEMKCRWGCCRCHQTWSSGSCSMVTYTPCFHALPPPDTPLCSVCRRFRQLTRLEDFWRFVCLREYGATAWGAFMTGEEVAAPEAASPEQRLHRALQHRLWGIEVRLAFPTASPASPGFTSVFLVFPRLPLVFPSSSSSLSPPPVFRAATPRAARAAAARADRSRVGAIRPHAHIRSPAVQTASGIALTRVPICAPPDLLVPPPPPRVATWRYAYQRCLPYGGFVPVPEFNATNATECLNFLIRDKLAPMWTVEGRCVCYLAPLMPIPPPAARQPGSDAVAPAPPPPVAASLATSLSAQIATGGPEAQPAEAPGPGGAAFAPARELLSLETIELMERRADRRMLGALILEAVRVSLEGLLLRMPPLKLLEHAVLHPAPLAAPSAPRGGRPGRPAECVGDSGALLEPLPCRDLHELETALTKVLQSTGVKHVETSLSKRHRRGQDFAPILLRTTATLGTDTALPAELTNSVSEATADGLAAVRGEDQCPLSDLVRKTMFFTVKPGALERFPGLAGAARAYCICCVLPDMRTVMSTAWELVATNRNRRLPMALIYPVDSINLEKSPLQDDAFSRMRKKWPVPVPGQLSSREPKLSEGFEVLFVNFVPRFASDEDRRQTWVFDG</sequence>
<feature type="compositionally biased region" description="Pro residues" evidence="2">
    <location>
        <begin position="269"/>
        <end position="289"/>
    </location>
</feature>
<organism evidence="3 4">
    <name type="scientific">Paratrimastix pyriformis</name>
    <dbReference type="NCBI Taxonomy" id="342808"/>
    <lineage>
        <taxon>Eukaryota</taxon>
        <taxon>Metamonada</taxon>
        <taxon>Preaxostyla</taxon>
        <taxon>Paratrimastigidae</taxon>
        <taxon>Paratrimastix</taxon>
    </lineage>
</organism>
<keyword evidence="4" id="KW-1185">Reference proteome</keyword>
<comment type="caution">
    <text evidence="3">The sequence shown here is derived from an EMBL/GenBank/DDBJ whole genome shotgun (WGS) entry which is preliminary data.</text>
</comment>
<feature type="compositionally biased region" description="Low complexity" evidence="2">
    <location>
        <begin position="700"/>
        <end position="711"/>
    </location>
</feature>
<feature type="compositionally biased region" description="Basic and acidic residues" evidence="2">
    <location>
        <begin position="903"/>
        <end position="922"/>
    </location>
</feature>
<feature type="region of interest" description="Disordered" evidence="2">
    <location>
        <begin position="429"/>
        <end position="496"/>
    </location>
</feature>
<evidence type="ECO:0000256" key="1">
    <source>
        <dbReference type="SAM" id="Coils"/>
    </source>
</evidence>
<proteinExistence type="predicted"/>
<dbReference type="Proteomes" id="UP001141327">
    <property type="component" value="Unassembled WGS sequence"/>
</dbReference>
<gene>
    <name evidence="3" type="ORF">PAPYR_8600</name>
</gene>
<feature type="region of interest" description="Disordered" evidence="2">
    <location>
        <begin position="1069"/>
        <end position="1097"/>
    </location>
</feature>
<keyword evidence="1" id="KW-0175">Coiled coil</keyword>
<dbReference type="SUPFAM" id="SSF81383">
    <property type="entry name" value="F-box domain"/>
    <property type="match status" value="1"/>
</dbReference>
<feature type="region of interest" description="Disordered" evidence="2">
    <location>
        <begin position="903"/>
        <end position="925"/>
    </location>
</feature>
<dbReference type="InterPro" id="IPR036047">
    <property type="entry name" value="F-box-like_dom_sf"/>
</dbReference>